<dbReference type="STRING" id="1314751.GCA_001591425_04026"/>
<dbReference type="InterPro" id="IPR053707">
    <property type="entry name" value="UPF0637_domain_sf"/>
</dbReference>
<keyword evidence="3" id="KW-1185">Reference proteome</keyword>
<evidence type="ECO:0000313" key="2">
    <source>
        <dbReference type="EMBL" id="AST92202.1"/>
    </source>
</evidence>
<proteinExistence type="inferred from homology"/>
<gene>
    <name evidence="2" type="ORF">BC6307_13360</name>
</gene>
<dbReference type="Proteomes" id="UP000215224">
    <property type="component" value="Chromosome"/>
</dbReference>
<dbReference type="PIRSF" id="PIRSF021332">
    <property type="entry name" value="DUF1054"/>
    <property type="match status" value="1"/>
</dbReference>
<evidence type="ECO:0000313" key="3">
    <source>
        <dbReference type="Proteomes" id="UP000215224"/>
    </source>
</evidence>
<comment type="similarity">
    <text evidence="1">Belongs to the UPF0637 family.</text>
</comment>
<dbReference type="RefSeq" id="WP_066420059.1">
    <property type="nucleotide sequence ID" value="NZ_CP018866.1"/>
</dbReference>
<name>A0A223KRT8_9BACI</name>
<dbReference type="AlphaFoldDB" id="A0A223KRT8"/>
<organism evidence="2 3">
    <name type="scientific">Sutcliffiella cohnii</name>
    <dbReference type="NCBI Taxonomy" id="33932"/>
    <lineage>
        <taxon>Bacteria</taxon>
        <taxon>Bacillati</taxon>
        <taxon>Bacillota</taxon>
        <taxon>Bacilli</taxon>
        <taxon>Bacillales</taxon>
        <taxon>Bacillaceae</taxon>
        <taxon>Sutcliffiella</taxon>
    </lineage>
</organism>
<dbReference type="SUPFAM" id="SSF142913">
    <property type="entry name" value="YktB/PF0168-like"/>
    <property type="match status" value="1"/>
</dbReference>
<dbReference type="HAMAP" id="MF_01851">
    <property type="entry name" value="UPF0637"/>
    <property type="match status" value="1"/>
</dbReference>
<dbReference type="InterPro" id="IPR009403">
    <property type="entry name" value="UPF0637"/>
</dbReference>
<evidence type="ECO:0000256" key="1">
    <source>
        <dbReference type="HAMAP-Rule" id="MF_01851"/>
    </source>
</evidence>
<protein>
    <recommendedName>
        <fullName evidence="1">UPF0637 protein BC6307_13360</fullName>
    </recommendedName>
</protein>
<sequence>MNTQFSGFKEEDFNVFTIDGLENRMEALQTFVQPKFHVLGEHFASVLSGQTGDEMFYHVAKHARRTTNPPNDSWVAIAGNKRGYKMVPHFQIGLWETHVFAWFAVIYEANMKQQFGKELMKNVDTIYEKIPKDFVWSKDHMKPEVLKQGDLSKEELLTLFERLATVKKAEILCGIHIRKEEAISLSGEETIKRFEETFKTVQPLFDLSKAAV</sequence>
<dbReference type="KEGG" id="bcoh:BC6307_13360"/>
<dbReference type="EMBL" id="CP018866">
    <property type="protein sequence ID" value="AST92202.1"/>
    <property type="molecule type" value="Genomic_DNA"/>
</dbReference>
<dbReference type="Pfam" id="PF06335">
    <property type="entry name" value="DUF1054"/>
    <property type="match status" value="1"/>
</dbReference>
<reference evidence="2 3" key="1">
    <citation type="submission" date="2016-12" db="EMBL/GenBank/DDBJ databases">
        <title>The whole genome sequencing and assembly of Bacillus cohnii DSM 6307T strain.</title>
        <authorList>
            <person name="Lee Y.-J."/>
            <person name="Yi H."/>
            <person name="Bahn Y.-S."/>
            <person name="Kim J.F."/>
            <person name="Lee D.-W."/>
        </authorList>
    </citation>
    <scope>NUCLEOTIDE SEQUENCE [LARGE SCALE GENOMIC DNA]</scope>
    <source>
        <strain evidence="2 3">DSM 6307</strain>
    </source>
</reference>
<dbReference type="Gene3D" id="3.30.930.20">
    <property type="entry name" value="Protein of unknown function DUF1054"/>
    <property type="match status" value="1"/>
</dbReference>
<accession>A0A223KRT8</accession>